<dbReference type="EMBL" id="JACGCI010000094">
    <property type="protein sequence ID" value="KAF6746267.1"/>
    <property type="molecule type" value="Genomic_DNA"/>
</dbReference>
<name>A0A8H6LZI7_9AGAR</name>
<reference evidence="1 2" key="1">
    <citation type="submission" date="2020-07" db="EMBL/GenBank/DDBJ databases">
        <title>Comparative genomics of pyrophilous fungi reveals a link between fire events and developmental genes.</title>
        <authorList>
            <consortium name="DOE Joint Genome Institute"/>
            <person name="Steindorff A.S."/>
            <person name="Carver A."/>
            <person name="Calhoun S."/>
            <person name="Stillman K."/>
            <person name="Liu H."/>
            <person name="Lipzen A."/>
            <person name="Pangilinan J."/>
            <person name="Labutti K."/>
            <person name="Bruns T.D."/>
            <person name="Grigoriev I.V."/>
        </authorList>
    </citation>
    <scope>NUCLEOTIDE SEQUENCE [LARGE SCALE GENOMIC DNA]</scope>
    <source>
        <strain evidence="1 2">CBS 144469</strain>
    </source>
</reference>
<organism evidence="1 2">
    <name type="scientific">Ephemerocybe angulata</name>
    <dbReference type="NCBI Taxonomy" id="980116"/>
    <lineage>
        <taxon>Eukaryota</taxon>
        <taxon>Fungi</taxon>
        <taxon>Dikarya</taxon>
        <taxon>Basidiomycota</taxon>
        <taxon>Agaricomycotina</taxon>
        <taxon>Agaricomycetes</taxon>
        <taxon>Agaricomycetidae</taxon>
        <taxon>Agaricales</taxon>
        <taxon>Agaricineae</taxon>
        <taxon>Psathyrellaceae</taxon>
        <taxon>Ephemerocybe</taxon>
    </lineage>
</organism>
<comment type="caution">
    <text evidence="1">The sequence shown here is derived from an EMBL/GenBank/DDBJ whole genome shotgun (WGS) entry which is preliminary data.</text>
</comment>
<proteinExistence type="predicted"/>
<dbReference type="AlphaFoldDB" id="A0A8H6LZI7"/>
<protein>
    <submittedName>
        <fullName evidence="1">Uncharacterized protein</fullName>
    </submittedName>
</protein>
<evidence type="ECO:0000313" key="2">
    <source>
        <dbReference type="Proteomes" id="UP000521943"/>
    </source>
</evidence>
<gene>
    <name evidence="1" type="ORF">DFP72DRAFT_636306</name>
</gene>
<dbReference type="Proteomes" id="UP000521943">
    <property type="component" value="Unassembled WGS sequence"/>
</dbReference>
<sequence length="237" mass="27168">MRRRTPLDRDRLWGHALIGCRRRTLKLLFVFSLRMMDVDDRSLVLSPEFGWAEGDTPCVYFVCASAPYSRFSQVFGTLPESSSFIKHTASFFLSTSCDYGYPISIFLSILQSHRGILLHRVAPRFSTSSLRTRVFFSHLRRLVSPRSCFAARRPCIWNGIPSGVQLYVSGSCIGLVYSCSFIRLLEPRSVRLLEPRSVRLLAARSCLSFVRFPLFCSCRRFVRSACPIFRCIQERPG</sequence>
<accession>A0A8H6LZI7</accession>
<evidence type="ECO:0000313" key="1">
    <source>
        <dbReference type="EMBL" id="KAF6746267.1"/>
    </source>
</evidence>
<keyword evidence="2" id="KW-1185">Reference proteome</keyword>